<dbReference type="EMBL" id="JACCKB010000061">
    <property type="protein sequence ID" value="NYZ69101.1"/>
    <property type="molecule type" value="Genomic_DNA"/>
</dbReference>
<dbReference type="Proteomes" id="UP000569732">
    <property type="component" value="Unassembled WGS sequence"/>
</dbReference>
<keyword evidence="2" id="KW-1185">Reference proteome</keyword>
<reference evidence="1 2" key="1">
    <citation type="submission" date="2020-07" db="EMBL/GenBank/DDBJ databases">
        <title>Endozoicomonas sp. nov., isolated from sediment.</title>
        <authorList>
            <person name="Gu T."/>
        </authorList>
    </citation>
    <scope>NUCLEOTIDE SEQUENCE [LARGE SCALE GENOMIC DNA]</scope>
    <source>
        <strain evidence="1 2">SM1973</strain>
    </source>
</reference>
<accession>A0A853IGI7</accession>
<dbReference type="RefSeq" id="WP_180571101.1">
    <property type="nucleotide sequence ID" value="NZ_JACCKB010000061.1"/>
</dbReference>
<name>A0A853IGI7_9GAMM</name>
<protein>
    <submittedName>
        <fullName evidence="1">Uncharacterized protein</fullName>
    </submittedName>
</protein>
<gene>
    <name evidence="1" type="ORF">H0A36_24070</name>
</gene>
<evidence type="ECO:0000313" key="1">
    <source>
        <dbReference type="EMBL" id="NYZ69101.1"/>
    </source>
</evidence>
<dbReference type="AlphaFoldDB" id="A0A853IGI7"/>
<comment type="caution">
    <text evidence="1">The sequence shown here is derived from an EMBL/GenBank/DDBJ whole genome shotgun (WGS) entry which is preliminary data.</text>
</comment>
<proteinExistence type="predicted"/>
<organism evidence="1 2">
    <name type="scientific">Spartinivicinus marinus</name>
    <dbReference type="NCBI Taxonomy" id="2994442"/>
    <lineage>
        <taxon>Bacteria</taxon>
        <taxon>Pseudomonadati</taxon>
        <taxon>Pseudomonadota</taxon>
        <taxon>Gammaproteobacteria</taxon>
        <taxon>Oceanospirillales</taxon>
        <taxon>Zooshikellaceae</taxon>
        <taxon>Spartinivicinus</taxon>
    </lineage>
</organism>
<sequence>MWPAVVAWIGALVLVAVSMRPKQQDQTPVAKDVKIPTNEEGTEIPVVFGTRDIDSPMNGWYGHLRTVPIRKKGGKK</sequence>
<evidence type="ECO:0000313" key="2">
    <source>
        <dbReference type="Proteomes" id="UP000569732"/>
    </source>
</evidence>